<proteinExistence type="predicted"/>
<organism evidence="1 2">
    <name type="scientific">Populus trichocarpa</name>
    <name type="common">Western balsam poplar</name>
    <name type="synonym">Populus balsamifera subsp. trichocarpa</name>
    <dbReference type="NCBI Taxonomy" id="3694"/>
    <lineage>
        <taxon>Eukaryota</taxon>
        <taxon>Viridiplantae</taxon>
        <taxon>Streptophyta</taxon>
        <taxon>Embryophyta</taxon>
        <taxon>Tracheophyta</taxon>
        <taxon>Spermatophyta</taxon>
        <taxon>Magnoliopsida</taxon>
        <taxon>eudicotyledons</taxon>
        <taxon>Gunneridae</taxon>
        <taxon>Pentapetalae</taxon>
        <taxon>rosids</taxon>
        <taxon>fabids</taxon>
        <taxon>Malpighiales</taxon>
        <taxon>Salicaceae</taxon>
        <taxon>Saliceae</taxon>
        <taxon>Populus</taxon>
    </lineage>
</organism>
<gene>
    <name evidence="1" type="ORF">POPTR_010G102850</name>
</gene>
<dbReference type="InParanoid" id="A0A3N7FNR5"/>
<keyword evidence="2" id="KW-1185">Reference proteome</keyword>
<evidence type="ECO:0000313" key="2">
    <source>
        <dbReference type="Proteomes" id="UP000006729"/>
    </source>
</evidence>
<reference evidence="1 2" key="1">
    <citation type="journal article" date="2006" name="Science">
        <title>The genome of black cottonwood, Populus trichocarpa (Torr. &amp; Gray).</title>
        <authorList>
            <person name="Tuskan G.A."/>
            <person name="Difazio S."/>
            <person name="Jansson S."/>
            <person name="Bohlmann J."/>
            <person name="Grigoriev I."/>
            <person name="Hellsten U."/>
            <person name="Putnam N."/>
            <person name="Ralph S."/>
            <person name="Rombauts S."/>
            <person name="Salamov A."/>
            <person name="Schein J."/>
            <person name="Sterck L."/>
            <person name="Aerts A."/>
            <person name="Bhalerao R.R."/>
            <person name="Bhalerao R.P."/>
            <person name="Blaudez D."/>
            <person name="Boerjan W."/>
            <person name="Brun A."/>
            <person name="Brunner A."/>
            <person name="Busov V."/>
            <person name="Campbell M."/>
            <person name="Carlson J."/>
            <person name="Chalot M."/>
            <person name="Chapman J."/>
            <person name="Chen G.L."/>
            <person name="Cooper D."/>
            <person name="Coutinho P.M."/>
            <person name="Couturier J."/>
            <person name="Covert S."/>
            <person name="Cronk Q."/>
            <person name="Cunningham R."/>
            <person name="Davis J."/>
            <person name="Degroeve S."/>
            <person name="Dejardin A."/>
            <person name="Depamphilis C."/>
            <person name="Detter J."/>
            <person name="Dirks B."/>
            <person name="Dubchak I."/>
            <person name="Duplessis S."/>
            <person name="Ehlting J."/>
            <person name="Ellis B."/>
            <person name="Gendler K."/>
            <person name="Goodstein D."/>
            <person name="Gribskov M."/>
            <person name="Grimwood J."/>
            <person name="Groover A."/>
            <person name="Gunter L."/>
            <person name="Hamberger B."/>
            <person name="Heinze B."/>
            <person name="Helariutta Y."/>
            <person name="Henrissat B."/>
            <person name="Holligan D."/>
            <person name="Holt R."/>
            <person name="Huang W."/>
            <person name="Islam-Faridi N."/>
            <person name="Jones S."/>
            <person name="Jones-Rhoades M."/>
            <person name="Jorgensen R."/>
            <person name="Joshi C."/>
            <person name="Kangasjarvi J."/>
            <person name="Karlsson J."/>
            <person name="Kelleher C."/>
            <person name="Kirkpatrick R."/>
            <person name="Kirst M."/>
            <person name="Kohler A."/>
            <person name="Kalluri U."/>
            <person name="Larimer F."/>
            <person name="Leebens-Mack J."/>
            <person name="Leple J.C."/>
            <person name="Locascio P."/>
            <person name="Lou Y."/>
            <person name="Lucas S."/>
            <person name="Martin F."/>
            <person name="Montanini B."/>
            <person name="Napoli C."/>
            <person name="Nelson D.R."/>
            <person name="Nelson C."/>
            <person name="Nieminen K."/>
            <person name="Nilsson O."/>
            <person name="Pereda V."/>
            <person name="Peter G."/>
            <person name="Philippe R."/>
            <person name="Pilate G."/>
            <person name="Poliakov A."/>
            <person name="Razumovskaya J."/>
            <person name="Richardson P."/>
            <person name="Rinaldi C."/>
            <person name="Ritland K."/>
            <person name="Rouze P."/>
            <person name="Ryaboy D."/>
            <person name="Schmutz J."/>
            <person name="Schrader J."/>
            <person name="Segerman B."/>
            <person name="Shin H."/>
            <person name="Siddiqui A."/>
            <person name="Sterky F."/>
            <person name="Terry A."/>
            <person name="Tsai C.J."/>
            <person name="Uberbacher E."/>
            <person name="Unneberg P."/>
            <person name="Vahala J."/>
            <person name="Wall K."/>
            <person name="Wessler S."/>
            <person name="Yang G."/>
            <person name="Yin T."/>
            <person name="Douglas C."/>
            <person name="Marra M."/>
            <person name="Sandberg G."/>
            <person name="Van de Peer Y."/>
            <person name="Rokhsar D."/>
        </authorList>
    </citation>
    <scope>NUCLEOTIDE SEQUENCE [LARGE SCALE GENOMIC DNA]</scope>
    <source>
        <strain evidence="2">cv. Nisqually</strain>
    </source>
</reference>
<name>A0A3N7FNR5_POPTR</name>
<sequence length="86" mass="9513">MITFPIRVLSKQRNETAPTKRIAMLARSTVPTCFVFLQLFPDTILQLGCPGCFFLSLPFSGHLEILTQLPLATTAEAIKPHSSNQP</sequence>
<protein>
    <submittedName>
        <fullName evidence="1">Uncharacterized protein</fullName>
    </submittedName>
</protein>
<dbReference type="EMBL" id="CM009299">
    <property type="protein sequence ID" value="RQO96522.1"/>
    <property type="molecule type" value="Genomic_DNA"/>
</dbReference>
<accession>A0A3N7FNR5</accession>
<evidence type="ECO:0000313" key="1">
    <source>
        <dbReference type="EMBL" id="RQO96522.1"/>
    </source>
</evidence>
<dbReference type="Proteomes" id="UP000006729">
    <property type="component" value="Chromosome 10"/>
</dbReference>
<dbReference type="AlphaFoldDB" id="A0A3N7FNR5"/>